<reference evidence="10" key="1">
    <citation type="submission" date="2021-02" db="EMBL/GenBank/DDBJ databases">
        <authorList>
            <person name="Nowell W R."/>
        </authorList>
    </citation>
    <scope>NUCLEOTIDE SEQUENCE</scope>
</reference>
<dbReference type="InterPro" id="IPR015449">
    <property type="entry name" value="K_chnl_Ca-activ_SK"/>
</dbReference>
<evidence type="ECO:0000256" key="8">
    <source>
        <dbReference type="SAM" id="Phobius"/>
    </source>
</evidence>
<dbReference type="Pfam" id="PF03530">
    <property type="entry name" value="SK_channel"/>
    <property type="match status" value="1"/>
</dbReference>
<dbReference type="Pfam" id="PF02888">
    <property type="entry name" value="CaMBD"/>
    <property type="match status" value="1"/>
</dbReference>
<name>A0A819MSZ6_9BILA</name>
<evidence type="ECO:0000313" key="11">
    <source>
        <dbReference type="Proteomes" id="UP000663836"/>
    </source>
</evidence>
<sequence length="500" mass="57037">MASIKNSGQSSVNSFIAGDSTDVEYTKSVPPTTIDMTSNSISSVPYVRLSKKKKEECNKMESHQRLNKNQNYLTDAFMIKMSQRLVLRKKLHKRLAFLSDIMCFLGILGIVLMIIENELTFKQIEDKDTIAAWSIRLTITISTAILIVVILIYHRLKLSLSCIDNSFDDWRRELTKKGILLITLEIIICAVHPVPRSFPRHEQEIMEISNSTEPTPYPYSHIDIDVALGLPMFARLYLLHGPILYHSQLVRSAASQSIGFLSAVSIDFSLVIKTYLKDWPGRCLLVWCTVIFLIASWCLRACEYQPTHEHWPLADGMWLVATVFGTVGYSSVAPLTHCGRVICGLSNLFGLFTVAIFIAIVVQQLVLNRWETYVHTFISNAELAKEHKHQAANVIKFAWKIWSWKAKKTPFSSMQRLQLQRKLYQSIGIIQQIRNEQRNLTDDIISLPEIGTMQHSTNVHTDETIRNMKNLELKMIKTGEHLANVNYGLNSSENVLYFSL</sequence>
<keyword evidence="5" id="KW-0406">Ion transport</keyword>
<dbReference type="InterPro" id="IPR036122">
    <property type="entry name" value="CaM-bd_dom_sf"/>
</dbReference>
<dbReference type="SUPFAM" id="SSF81327">
    <property type="entry name" value="Small-conductance potassium channel"/>
    <property type="match status" value="1"/>
</dbReference>
<dbReference type="SMART" id="SM01053">
    <property type="entry name" value="CaMBD"/>
    <property type="match status" value="1"/>
</dbReference>
<keyword evidence="6 8" id="KW-0472">Membrane</keyword>
<feature type="transmembrane region" description="Helical" evidence="8">
    <location>
        <begin position="130"/>
        <end position="153"/>
    </location>
</feature>
<protein>
    <recommendedName>
        <fullName evidence="9">Calmodulin-binding domain-containing protein</fullName>
    </recommendedName>
</protein>
<evidence type="ECO:0000256" key="3">
    <source>
        <dbReference type="ARBA" id="ARBA00022692"/>
    </source>
</evidence>
<keyword evidence="7" id="KW-0407">Ion channel</keyword>
<dbReference type="AlphaFoldDB" id="A0A819MSZ6"/>
<keyword evidence="3 8" id="KW-0812">Transmembrane</keyword>
<keyword evidence="4 8" id="KW-1133">Transmembrane helix</keyword>
<organism evidence="10 11">
    <name type="scientific">Rotaria sordida</name>
    <dbReference type="NCBI Taxonomy" id="392033"/>
    <lineage>
        <taxon>Eukaryota</taxon>
        <taxon>Metazoa</taxon>
        <taxon>Spiralia</taxon>
        <taxon>Gnathifera</taxon>
        <taxon>Rotifera</taxon>
        <taxon>Eurotatoria</taxon>
        <taxon>Bdelloidea</taxon>
        <taxon>Philodinida</taxon>
        <taxon>Philodinidae</taxon>
        <taxon>Rotaria</taxon>
    </lineage>
</organism>
<evidence type="ECO:0000259" key="9">
    <source>
        <dbReference type="SMART" id="SM01053"/>
    </source>
</evidence>
<feature type="domain" description="Calmodulin-binding" evidence="9">
    <location>
        <begin position="380"/>
        <end position="456"/>
    </location>
</feature>
<evidence type="ECO:0000256" key="1">
    <source>
        <dbReference type="ARBA" id="ARBA00004141"/>
    </source>
</evidence>
<feature type="transmembrane region" description="Helical" evidence="8">
    <location>
        <begin position="317"/>
        <end position="336"/>
    </location>
</feature>
<dbReference type="InterPro" id="IPR013099">
    <property type="entry name" value="K_chnl_dom"/>
</dbReference>
<dbReference type="Pfam" id="PF07885">
    <property type="entry name" value="Ion_trans_2"/>
    <property type="match status" value="1"/>
</dbReference>
<accession>A0A819MSZ6</accession>
<dbReference type="EMBL" id="CAJOBD010004203">
    <property type="protein sequence ID" value="CAF3984695.1"/>
    <property type="molecule type" value="Genomic_DNA"/>
</dbReference>
<comment type="subcellular location">
    <subcellularLocation>
        <location evidence="1">Membrane</location>
        <topology evidence="1">Multi-pass membrane protein</topology>
    </subcellularLocation>
</comment>
<dbReference type="PANTHER" id="PTHR10153">
    <property type="entry name" value="SMALL CONDUCTANCE CALCIUM-ACTIVATED POTASSIUM CHANNEL"/>
    <property type="match status" value="1"/>
</dbReference>
<gene>
    <name evidence="10" type="ORF">JBS370_LOCUS25377</name>
</gene>
<evidence type="ECO:0000256" key="7">
    <source>
        <dbReference type="ARBA" id="ARBA00023303"/>
    </source>
</evidence>
<keyword evidence="2" id="KW-0813">Transport</keyword>
<evidence type="ECO:0000256" key="2">
    <source>
        <dbReference type="ARBA" id="ARBA00022448"/>
    </source>
</evidence>
<dbReference type="Gene3D" id="1.10.287.70">
    <property type="match status" value="2"/>
</dbReference>
<evidence type="ECO:0000313" key="10">
    <source>
        <dbReference type="EMBL" id="CAF3984695.1"/>
    </source>
</evidence>
<comment type="caution">
    <text evidence="10">The sequence shown here is derived from an EMBL/GenBank/DDBJ whole genome shotgun (WGS) entry which is preliminary data.</text>
</comment>
<dbReference type="GO" id="GO:0005516">
    <property type="term" value="F:calmodulin binding"/>
    <property type="evidence" value="ECO:0007669"/>
    <property type="project" value="InterPro"/>
</dbReference>
<feature type="transmembrane region" description="Helical" evidence="8">
    <location>
        <begin position="279"/>
        <end position="297"/>
    </location>
</feature>
<dbReference type="SUPFAM" id="SSF81324">
    <property type="entry name" value="Voltage-gated potassium channels"/>
    <property type="match status" value="1"/>
</dbReference>
<feature type="transmembrane region" description="Helical" evidence="8">
    <location>
        <begin position="95"/>
        <end position="115"/>
    </location>
</feature>
<dbReference type="Proteomes" id="UP000663836">
    <property type="component" value="Unassembled WGS sequence"/>
</dbReference>
<evidence type="ECO:0000256" key="4">
    <source>
        <dbReference type="ARBA" id="ARBA00022989"/>
    </source>
</evidence>
<dbReference type="GO" id="GO:0016020">
    <property type="term" value="C:membrane"/>
    <property type="evidence" value="ECO:0007669"/>
    <property type="project" value="UniProtKB-SubCell"/>
</dbReference>
<evidence type="ECO:0000256" key="5">
    <source>
        <dbReference type="ARBA" id="ARBA00023065"/>
    </source>
</evidence>
<dbReference type="InterPro" id="IPR004178">
    <property type="entry name" value="CaM-bd_dom"/>
</dbReference>
<proteinExistence type="predicted"/>
<feature type="transmembrane region" description="Helical" evidence="8">
    <location>
        <begin position="348"/>
        <end position="367"/>
    </location>
</feature>
<dbReference type="GO" id="GO:0016286">
    <property type="term" value="F:small conductance calcium-activated potassium channel activity"/>
    <property type="evidence" value="ECO:0007669"/>
    <property type="project" value="InterPro"/>
</dbReference>
<evidence type="ECO:0000256" key="6">
    <source>
        <dbReference type="ARBA" id="ARBA00023136"/>
    </source>
</evidence>